<dbReference type="AlphaFoldDB" id="A0A4Q9WBZ5"/>
<keyword evidence="3" id="KW-0378">Hydrolase</keyword>
<dbReference type="NCBIfam" id="NF011189">
    <property type="entry name" value="PRK14595.1"/>
    <property type="match status" value="1"/>
</dbReference>
<proteinExistence type="inferred from homology"/>
<organism evidence="3 4">
    <name type="scientific">Staphylococcus lugdunensis</name>
    <dbReference type="NCBI Taxonomy" id="28035"/>
    <lineage>
        <taxon>Bacteria</taxon>
        <taxon>Bacillati</taxon>
        <taxon>Bacillota</taxon>
        <taxon>Bacilli</taxon>
        <taxon>Bacillales</taxon>
        <taxon>Staphylococcaceae</taxon>
        <taxon>Staphylococcus</taxon>
    </lineage>
</organism>
<evidence type="ECO:0000256" key="1">
    <source>
        <dbReference type="ARBA" id="ARBA00010759"/>
    </source>
</evidence>
<dbReference type="GeneID" id="58089973"/>
<accession>A0A4Q9WBZ5</accession>
<dbReference type="PIRSF" id="PIRSF004749">
    <property type="entry name" value="Pep_def"/>
    <property type="match status" value="1"/>
</dbReference>
<dbReference type="PRINTS" id="PR01576">
    <property type="entry name" value="PDEFORMYLASE"/>
</dbReference>
<comment type="similarity">
    <text evidence="1 2">Belongs to the polypeptide deformylase family.</text>
</comment>
<dbReference type="PANTHER" id="PTHR10458:SF22">
    <property type="entry name" value="PEPTIDE DEFORMYLASE"/>
    <property type="match status" value="1"/>
</dbReference>
<dbReference type="Proteomes" id="UP000293637">
    <property type="component" value="Unassembled WGS sequence"/>
</dbReference>
<dbReference type="EMBL" id="SCHB01000002">
    <property type="protein sequence ID" value="TBW72767.1"/>
    <property type="molecule type" value="Genomic_DNA"/>
</dbReference>
<name>A0A4Q9WBZ5_STALU</name>
<dbReference type="PANTHER" id="PTHR10458">
    <property type="entry name" value="PEPTIDE DEFORMYLASE"/>
    <property type="match status" value="1"/>
</dbReference>
<comment type="caution">
    <text evidence="3">The sequence shown here is derived from an EMBL/GenBank/DDBJ whole genome shotgun (WGS) entry which is preliminary data.</text>
</comment>
<protein>
    <recommendedName>
        <fullName evidence="2">Peptide deformylase-like</fullName>
    </recommendedName>
    <alternativeName>
        <fullName evidence="2">Polypeptide deformylase-like</fullName>
    </alternativeName>
</protein>
<gene>
    <name evidence="3" type="ORF">EQ812_02705</name>
</gene>
<dbReference type="InterPro" id="IPR023635">
    <property type="entry name" value="Peptide_deformylase"/>
</dbReference>
<evidence type="ECO:0000313" key="4">
    <source>
        <dbReference type="Proteomes" id="UP000293637"/>
    </source>
</evidence>
<evidence type="ECO:0000256" key="2">
    <source>
        <dbReference type="HAMAP-Rule" id="MF_00163"/>
    </source>
</evidence>
<dbReference type="CDD" id="cd00487">
    <property type="entry name" value="Pep_deformylase"/>
    <property type="match status" value="1"/>
</dbReference>
<dbReference type="NCBIfam" id="TIGR00079">
    <property type="entry name" value="pept_deformyl"/>
    <property type="match status" value="1"/>
</dbReference>
<reference evidence="3 4" key="1">
    <citation type="journal article" date="2019" name="Sci. Transl. Med.">
        <title>Quorum sensing between bacterial species on the skin protects against epidermal injury in atopic dermatitis.</title>
        <authorList>
            <person name="Williams M.R."/>
        </authorList>
    </citation>
    <scope>NUCLEOTIDE SEQUENCE [LARGE SCALE GENOMIC DNA]</scope>
    <source>
        <strain evidence="3 4">E7</strain>
    </source>
</reference>
<dbReference type="SUPFAM" id="SSF56420">
    <property type="entry name" value="Peptide deformylase"/>
    <property type="match status" value="1"/>
</dbReference>
<sequence length="162" mass="18158">MTVKPLIKSTHPLLKRKAQRVTEFDKPLTQLLLDIEDTLYQQEASALCASQIGIDKQVAIVDMEMEGLLQLINPTIIKASDEQVIDLEGSISLPGIYGEVARSQMIVVQSYDVQGNTLELTAYDDVARMMQHIIDQMNGIAFTNKAQKILTDKEVEAYFDNE</sequence>
<dbReference type="Gene3D" id="3.90.45.10">
    <property type="entry name" value="Peptide deformylase"/>
    <property type="match status" value="1"/>
</dbReference>
<comment type="caution">
    <text evidence="2">Lacks conserved residue(s) required for the propagation of feature annotation.</text>
</comment>
<dbReference type="InterPro" id="IPR036821">
    <property type="entry name" value="Peptide_deformylase_sf"/>
</dbReference>
<dbReference type="Pfam" id="PF01327">
    <property type="entry name" value="Pep_deformylase"/>
    <property type="match status" value="1"/>
</dbReference>
<dbReference type="GO" id="GO:0042586">
    <property type="term" value="F:peptide deformylase activity"/>
    <property type="evidence" value="ECO:0007669"/>
    <property type="project" value="InterPro"/>
</dbReference>
<dbReference type="HAMAP" id="MF_00163">
    <property type="entry name" value="Pep_deformylase"/>
    <property type="match status" value="1"/>
</dbReference>
<evidence type="ECO:0000313" key="3">
    <source>
        <dbReference type="EMBL" id="TBW72767.1"/>
    </source>
</evidence>
<dbReference type="RefSeq" id="WP_002493109.1">
    <property type="nucleotide sequence ID" value="NZ_AP021848.1"/>
</dbReference>